<gene>
    <name evidence="1" type="ORF">FE263_20310</name>
</gene>
<keyword evidence="2" id="KW-1185">Reference proteome</keyword>
<dbReference type="EMBL" id="VCDI01000011">
    <property type="protein sequence ID" value="TLU70716.1"/>
    <property type="molecule type" value="Genomic_DNA"/>
</dbReference>
<dbReference type="Proteomes" id="UP000305654">
    <property type="component" value="Unassembled WGS sequence"/>
</dbReference>
<evidence type="ECO:0000313" key="2">
    <source>
        <dbReference type="Proteomes" id="UP000305654"/>
    </source>
</evidence>
<accession>A0A5R9J5T1</accession>
<comment type="caution">
    <text evidence="1">The sequence shown here is derived from an EMBL/GenBank/DDBJ whole genome shotgun (WGS) entry which is preliminary data.</text>
</comment>
<proteinExistence type="predicted"/>
<name>A0A5R9J5T1_9PROT</name>
<reference evidence="1 2" key="1">
    <citation type="submission" date="2019-05" db="EMBL/GenBank/DDBJ databases">
        <authorList>
            <person name="Pankratov T."/>
            <person name="Grouzdev D."/>
        </authorList>
    </citation>
    <scope>NUCLEOTIDE SEQUENCE [LARGE SCALE GENOMIC DNA]</scope>
    <source>
        <strain evidence="1 2">KEBCLARHB70R</strain>
    </source>
</reference>
<protein>
    <submittedName>
        <fullName evidence="1">Uncharacterized protein</fullName>
    </submittedName>
</protein>
<dbReference type="RefSeq" id="WP_138327876.1">
    <property type="nucleotide sequence ID" value="NZ_VCDI01000011.1"/>
</dbReference>
<organism evidence="1 2">
    <name type="scientific">Lichenicoccus roseus</name>
    <dbReference type="NCBI Taxonomy" id="2683649"/>
    <lineage>
        <taxon>Bacteria</taxon>
        <taxon>Pseudomonadati</taxon>
        <taxon>Pseudomonadota</taxon>
        <taxon>Alphaproteobacteria</taxon>
        <taxon>Acetobacterales</taxon>
        <taxon>Acetobacteraceae</taxon>
        <taxon>Lichenicoccus</taxon>
    </lineage>
</organism>
<dbReference type="OrthoDB" id="7277848at2"/>
<dbReference type="AlphaFoldDB" id="A0A5R9J5T1"/>
<sequence length="90" mass="9507">MVRGLIERITLTPAVDGDGLEVDITGEIAAMLALCMAGDGCPNAKEPAQVAGVPSLFNRSAKVVAGTRFEPELFCRAFSCLSNFTDPNTF</sequence>
<evidence type="ECO:0000313" key="1">
    <source>
        <dbReference type="EMBL" id="TLU70716.1"/>
    </source>
</evidence>